<name>A0A383DRG2_9ZZZZ</name>
<dbReference type="EMBL" id="UINC01219450">
    <property type="protein sequence ID" value="SVE46914.1"/>
    <property type="molecule type" value="Genomic_DNA"/>
</dbReference>
<sequence length="70" mass="7981">MSNKSGFELRADLLCQAEGILTSNYQREVDAIHTHNDSFPNDKKSLPLREITSEEIISTARQLNEFVTEK</sequence>
<proteinExistence type="predicted"/>
<gene>
    <name evidence="1" type="ORF">METZ01_LOCUS499768</name>
</gene>
<reference evidence="1" key="1">
    <citation type="submission" date="2018-05" db="EMBL/GenBank/DDBJ databases">
        <authorList>
            <person name="Lanie J.A."/>
            <person name="Ng W.-L."/>
            <person name="Kazmierczak K.M."/>
            <person name="Andrzejewski T.M."/>
            <person name="Davidsen T.M."/>
            <person name="Wayne K.J."/>
            <person name="Tettelin H."/>
            <person name="Glass J.I."/>
            <person name="Rusch D."/>
            <person name="Podicherti R."/>
            <person name="Tsui H.-C.T."/>
            <person name="Winkler M.E."/>
        </authorList>
    </citation>
    <scope>NUCLEOTIDE SEQUENCE</scope>
</reference>
<dbReference type="AlphaFoldDB" id="A0A383DRG2"/>
<organism evidence="1">
    <name type="scientific">marine metagenome</name>
    <dbReference type="NCBI Taxonomy" id="408172"/>
    <lineage>
        <taxon>unclassified sequences</taxon>
        <taxon>metagenomes</taxon>
        <taxon>ecological metagenomes</taxon>
    </lineage>
</organism>
<protein>
    <submittedName>
        <fullName evidence="1">Uncharacterized protein</fullName>
    </submittedName>
</protein>
<accession>A0A383DRG2</accession>
<evidence type="ECO:0000313" key="1">
    <source>
        <dbReference type="EMBL" id="SVE46914.1"/>
    </source>
</evidence>